<evidence type="ECO:0000313" key="1">
    <source>
        <dbReference type="EMBL" id="OSX58308.1"/>
    </source>
</evidence>
<proteinExistence type="predicted"/>
<dbReference type="GO" id="GO:0006506">
    <property type="term" value="P:GPI anchor biosynthetic process"/>
    <property type="evidence" value="ECO:0007669"/>
    <property type="project" value="InterPro"/>
</dbReference>
<gene>
    <name evidence="1" type="ORF">POSPLADRAFT_1049526</name>
</gene>
<dbReference type="RefSeq" id="XP_024335102.1">
    <property type="nucleotide sequence ID" value="XM_024479772.1"/>
</dbReference>
<dbReference type="GeneID" id="36324722"/>
<dbReference type="EMBL" id="KZ110605">
    <property type="protein sequence ID" value="OSX58308.1"/>
    <property type="molecule type" value="Genomic_DNA"/>
</dbReference>
<evidence type="ECO:0000313" key="2">
    <source>
        <dbReference type="Proteomes" id="UP000194127"/>
    </source>
</evidence>
<protein>
    <submittedName>
        <fullName evidence="1">Uncharacterized protein</fullName>
    </submittedName>
</protein>
<dbReference type="PANTHER" id="PTHR21329:SF3">
    <property type="entry name" value="PHOSPHATIDYLINOSITOL N-ACETYLGLUCOSAMINYLTRANSFERASE SUBUNIT Q"/>
    <property type="match status" value="1"/>
</dbReference>
<dbReference type="STRING" id="670580.A0A1X6MPL1"/>
<keyword evidence="2" id="KW-1185">Reference proteome</keyword>
<dbReference type="GO" id="GO:0016020">
    <property type="term" value="C:membrane"/>
    <property type="evidence" value="ECO:0007669"/>
    <property type="project" value="InterPro"/>
</dbReference>
<dbReference type="PANTHER" id="PTHR21329">
    <property type="entry name" value="PHOSPHATIDYLINOSITOL N-ACETYLGLUCOSAMINYLTRANSFERASE SUBUNIT Q-RELATED"/>
    <property type="match status" value="1"/>
</dbReference>
<sequence length="117" mass="13326">MKALCAILDTVIALLNHFPLFALMLRIKDPMRLSGQVAFRRLAGREGSLILEPALLSSVFVHYAHLWSRLANHYGPEGVFCLLLLGRRLTRIPRAIIRFSMVPKGKDDDESRKEEKQ</sequence>
<dbReference type="GO" id="GO:0005783">
    <property type="term" value="C:endoplasmic reticulum"/>
    <property type="evidence" value="ECO:0007669"/>
    <property type="project" value="TreeGrafter"/>
</dbReference>
<dbReference type="OrthoDB" id="70250at2759"/>
<dbReference type="AlphaFoldDB" id="A0A1X6MPL1"/>
<reference evidence="1 2" key="1">
    <citation type="submission" date="2017-04" db="EMBL/GenBank/DDBJ databases">
        <title>Genome Sequence of the Model Brown-Rot Fungus Postia placenta SB12.</title>
        <authorList>
            <consortium name="DOE Joint Genome Institute"/>
            <person name="Gaskell J."/>
            <person name="Kersten P."/>
            <person name="Larrondo L.F."/>
            <person name="Canessa P."/>
            <person name="Martinez D."/>
            <person name="Hibbett D."/>
            <person name="Schmoll M."/>
            <person name="Kubicek C.P."/>
            <person name="Martinez A.T."/>
            <person name="Yadav J."/>
            <person name="Master E."/>
            <person name="Magnuson J.K."/>
            <person name="James T."/>
            <person name="Yaver D."/>
            <person name="Berka R."/>
            <person name="Labutti K."/>
            <person name="Lipzen A."/>
            <person name="Aerts A."/>
            <person name="Barry K."/>
            <person name="Henrissat B."/>
            <person name="Blanchette R."/>
            <person name="Grigoriev I."/>
            <person name="Cullen D."/>
        </authorList>
    </citation>
    <scope>NUCLEOTIDE SEQUENCE [LARGE SCALE GENOMIC DNA]</scope>
    <source>
        <strain evidence="1 2">MAD-698-R-SB12</strain>
    </source>
</reference>
<accession>A0A1X6MPL1</accession>
<dbReference type="Pfam" id="PF05024">
    <property type="entry name" value="Gpi1"/>
    <property type="match status" value="1"/>
</dbReference>
<name>A0A1X6MPL1_9APHY</name>
<organism evidence="1 2">
    <name type="scientific">Postia placenta MAD-698-R-SB12</name>
    <dbReference type="NCBI Taxonomy" id="670580"/>
    <lineage>
        <taxon>Eukaryota</taxon>
        <taxon>Fungi</taxon>
        <taxon>Dikarya</taxon>
        <taxon>Basidiomycota</taxon>
        <taxon>Agaricomycotina</taxon>
        <taxon>Agaricomycetes</taxon>
        <taxon>Polyporales</taxon>
        <taxon>Adustoporiaceae</taxon>
        <taxon>Rhodonia</taxon>
    </lineage>
</organism>
<dbReference type="Proteomes" id="UP000194127">
    <property type="component" value="Unassembled WGS sequence"/>
</dbReference>
<dbReference type="InterPro" id="IPR007720">
    <property type="entry name" value="PigQ/GPI1"/>
</dbReference>